<dbReference type="STRING" id="589385.SAMN05421504_104800"/>
<reference evidence="4 5" key="1">
    <citation type="submission" date="2016-10" db="EMBL/GenBank/DDBJ databases">
        <authorList>
            <person name="de Groot N.N."/>
        </authorList>
    </citation>
    <scope>NUCLEOTIDE SEQUENCE [LARGE SCALE GENOMIC DNA]</scope>
    <source>
        <strain evidence="4 5">CPCC 202699</strain>
    </source>
</reference>
<organism evidence="4 5">
    <name type="scientific">Amycolatopsis xylanica</name>
    <dbReference type="NCBI Taxonomy" id="589385"/>
    <lineage>
        <taxon>Bacteria</taxon>
        <taxon>Bacillati</taxon>
        <taxon>Actinomycetota</taxon>
        <taxon>Actinomycetes</taxon>
        <taxon>Pseudonocardiales</taxon>
        <taxon>Pseudonocardiaceae</taxon>
        <taxon>Amycolatopsis</taxon>
    </lineage>
</organism>
<gene>
    <name evidence="4" type="ORF">SAMN05421504_104800</name>
</gene>
<feature type="active site" description="Proton donor/acceptor" evidence="1">
    <location>
        <position position="96"/>
    </location>
</feature>
<dbReference type="EMBL" id="FNON01000004">
    <property type="protein sequence ID" value="SDY18365.1"/>
    <property type="molecule type" value="Genomic_DNA"/>
</dbReference>
<feature type="binding site" evidence="2">
    <location>
        <begin position="15"/>
        <end position="22"/>
    </location>
    <ligand>
        <name>substrate</name>
    </ligand>
</feature>
<accession>A0A1H3HT05</accession>
<evidence type="ECO:0000256" key="1">
    <source>
        <dbReference type="PIRSR" id="PIRSR613078-1"/>
    </source>
</evidence>
<proteinExistence type="predicted"/>
<dbReference type="SUPFAM" id="SSF53254">
    <property type="entry name" value="Phosphoglycerate mutase-like"/>
    <property type="match status" value="1"/>
</dbReference>
<feature type="binding site" evidence="2">
    <location>
        <position position="71"/>
    </location>
    <ligand>
        <name>substrate</name>
    </ligand>
</feature>
<dbReference type="Proteomes" id="UP000199515">
    <property type="component" value="Unassembled WGS sequence"/>
</dbReference>
<dbReference type="InterPro" id="IPR029033">
    <property type="entry name" value="His_PPase_superfam"/>
</dbReference>
<dbReference type="Pfam" id="PF00300">
    <property type="entry name" value="His_Phos_1"/>
    <property type="match status" value="1"/>
</dbReference>
<name>A0A1H3HT05_9PSEU</name>
<evidence type="ECO:0000256" key="2">
    <source>
        <dbReference type="PIRSR" id="PIRSR613078-2"/>
    </source>
</evidence>
<dbReference type="InterPro" id="IPR052765">
    <property type="entry name" value="PGM-Related"/>
</dbReference>
<evidence type="ECO:0000313" key="4">
    <source>
        <dbReference type="EMBL" id="SDY18365.1"/>
    </source>
</evidence>
<dbReference type="InterPro" id="IPR013078">
    <property type="entry name" value="His_Pase_superF_clade-1"/>
</dbReference>
<evidence type="ECO:0000313" key="5">
    <source>
        <dbReference type="Proteomes" id="UP000199515"/>
    </source>
</evidence>
<feature type="region of interest" description="Disordered" evidence="3">
    <location>
        <begin position="210"/>
        <end position="230"/>
    </location>
</feature>
<dbReference type="AlphaFoldDB" id="A0A1H3HT05"/>
<dbReference type="CDD" id="cd07067">
    <property type="entry name" value="HP_PGM_like"/>
    <property type="match status" value="1"/>
</dbReference>
<feature type="active site" description="Tele-phosphohistidine intermediate" evidence="1">
    <location>
        <position position="16"/>
    </location>
</feature>
<keyword evidence="5" id="KW-1185">Reference proteome</keyword>
<dbReference type="Gene3D" id="3.40.50.1240">
    <property type="entry name" value="Phosphoglycerate mutase-like"/>
    <property type="match status" value="1"/>
</dbReference>
<sequence length="230" mass="26064">MPEGLDTCVRIILLRHAESLGNVDELAYTRIPDHALPLTEAGREQARQAGPVLKDLLNGERIAVYVSPYLRTKETLRLLDLDGACERIVPEPRLREQDWGNLQDPLDQEVQKQRRHEFGHFFYRLPFGESGADVDDRVAAFLSELNSAGDGHPETTLIVSHGLTIRLLCRRLFGWSVELFESLSNPDTCEVRVLERTDAGWALDRPFEQWRESPDGEVQGPFAQPGPVRE</sequence>
<dbReference type="SMART" id="SM00855">
    <property type="entry name" value="PGAM"/>
    <property type="match status" value="1"/>
</dbReference>
<evidence type="ECO:0000256" key="3">
    <source>
        <dbReference type="SAM" id="MobiDB-lite"/>
    </source>
</evidence>
<dbReference type="PANTHER" id="PTHR46192">
    <property type="entry name" value="BROAD-RANGE ACID PHOSPHATASE DET1"/>
    <property type="match status" value="1"/>
</dbReference>
<protein>
    <submittedName>
        <fullName evidence="4">Broad specificity phosphatase PhoE</fullName>
    </submittedName>
</protein>